<accession>A0A3D8Q4N2</accession>
<evidence type="ECO:0000256" key="3">
    <source>
        <dbReference type="ARBA" id="ARBA00007186"/>
    </source>
</evidence>
<proteinExistence type="inferred from homology"/>
<keyword evidence="6" id="KW-0378">Hydrolase</keyword>
<feature type="domain" description="Alpha-L-arabinofuranosidase C-terminal" evidence="9">
    <location>
        <begin position="463"/>
        <end position="635"/>
    </location>
</feature>
<keyword evidence="11" id="KW-1185">Reference proteome</keyword>
<dbReference type="GO" id="GO:0046556">
    <property type="term" value="F:alpha-L-arabinofuranosidase activity"/>
    <property type="evidence" value="ECO:0007669"/>
    <property type="project" value="UniProtKB-EC"/>
</dbReference>
<dbReference type="Gene3D" id="3.20.20.80">
    <property type="entry name" value="Glycosidases"/>
    <property type="match status" value="1"/>
</dbReference>
<comment type="caution">
    <text evidence="10">The sequence shown here is derived from an EMBL/GenBank/DDBJ whole genome shotgun (WGS) entry which is preliminary data.</text>
</comment>
<dbReference type="STRING" id="1849047.A0A3D8Q4N2"/>
<dbReference type="Proteomes" id="UP000256645">
    <property type="component" value="Unassembled WGS sequence"/>
</dbReference>
<evidence type="ECO:0000256" key="4">
    <source>
        <dbReference type="ARBA" id="ARBA00012670"/>
    </source>
</evidence>
<evidence type="ECO:0000256" key="6">
    <source>
        <dbReference type="ARBA" id="ARBA00022801"/>
    </source>
</evidence>
<dbReference type="InterPro" id="IPR051563">
    <property type="entry name" value="Glycosyl_Hydrolase_51"/>
</dbReference>
<dbReference type="GO" id="GO:0046373">
    <property type="term" value="P:L-arabinose metabolic process"/>
    <property type="evidence" value="ECO:0007669"/>
    <property type="project" value="InterPro"/>
</dbReference>
<dbReference type="SUPFAM" id="SSF51445">
    <property type="entry name" value="(Trans)glycosidases"/>
    <property type="match status" value="1"/>
</dbReference>
<dbReference type="InterPro" id="IPR055235">
    <property type="entry name" value="ASD1_cat"/>
</dbReference>
<reference evidence="10 11" key="1">
    <citation type="journal article" date="2018" name="IMA Fungus">
        <title>IMA Genome-F 9: Draft genome sequence of Annulohypoxylon stygium, Aspergillus mulundensis, Berkeleyomyces basicola (syn. Thielaviopsis basicola), Ceratocystis smalleyi, two Cercospora beticola strains, Coleophoma cylindrospora, Fusarium fracticaudum, Phialophora cf. hyalina, and Morchella septimelata.</title>
        <authorList>
            <person name="Wingfield B.D."/>
            <person name="Bills G.F."/>
            <person name="Dong Y."/>
            <person name="Huang W."/>
            <person name="Nel W.J."/>
            <person name="Swalarsk-Parry B.S."/>
            <person name="Vaghefi N."/>
            <person name="Wilken P.M."/>
            <person name="An Z."/>
            <person name="de Beer Z.W."/>
            <person name="De Vos L."/>
            <person name="Chen L."/>
            <person name="Duong T.A."/>
            <person name="Gao Y."/>
            <person name="Hammerbacher A."/>
            <person name="Kikkert J.R."/>
            <person name="Li Y."/>
            <person name="Li H."/>
            <person name="Li K."/>
            <person name="Li Q."/>
            <person name="Liu X."/>
            <person name="Ma X."/>
            <person name="Naidoo K."/>
            <person name="Pethybridge S.J."/>
            <person name="Sun J."/>
            <person name="Steenkamp E.T."/>
            <person name="van der Nest M.A."/>
            <person name="van Wyk S."/>
            <person name="Wingfield M.J."/>
            <person name="Xiong C."/>
            <person name="Yue Q."/>
            <person name="Zhang X."/>
        </authorList>
    </citation>
    <scope>NUCLEOTIDE SEQUENCE [LARGE SCALE GENOMIC DNA]</scope>
    <source>
        <strain evidence="10 11">BP6252</strain>
    </source>
</reference>
<dbReference type="Pfam" id="PF22848">
    <property type="entry name" value="ASD1_dom"/>
    <property type="match status" value="1"/>
</dbReference>
<dbReference type="GO" id="GO:0031222">
    <property type="term" value="P:arabinan catabolic process"/>
    <property type="evidence" value="ECO:0007669"/>
    <property type="project" value="UniProtKB-UniPathway"/>
</dbReference>
<evidence type="ECO:0000256" key="2">
    <source>
        <dbReference type="ARBA" id="ARBA00004834"/>
    </source>
</evidence>
<keyword evidence="5 8" id="KW-0732">Signal</keyword>
<dbReference type="EC" id="3.2.1.55" evidence="4"/>
<dbReference type="UniPathway" id="UPA00667"/>
<dbReference type="Pfam" id="PF06964">
    <property type="entry name" value="Alpha-L-AF_C"/>
    <property type="match status" value="1"/>
</dbReference>
<comment type="similarity">
    <text evidence="3">Belongs to the glycosyl hydrolase 51 family.</text>
</comment>
<dbReference type="InterPro" id="IPR017853">
    <property type="entry name" value="GH"/>
</dbReference>
<dbReference type="PANTHER" id="PTHR31776">
    <property type="entry name" value="ALPHA-L-ARABINOFURANOSIDASE 1"/>
    <property type="match status" value="1"/>
</dbReference>
<gene>
    <name evidence="10" type="ORF">BP6252_13965</name>
</gene>
<evidence type="ECO:0000256" key="1">
    <source>
        <dbReference type="ARBA" id="ARBA00001462"/>
    </source>
</evidence>
<feature type="signal peptide" evidence="8">
    <location>
        <begin position="1"/>
        <end position="23"/>
    </location>
</feature>
<dbReference type="AlphaFoldDB" id="A0A3D8Q4N2"/>
<name>A0A3D8Q4N2_9HELO</name>
<sequence length="644" mass="69489">MAYIFRKLALWSLIFRLVPTALALNLSVASSGGNTSSPILYGTFYEDIYHSGDGGLYGELIRNRAFQGSGSNGVASTVRNTNYWHPVGGVTLSIDVSSPALSPSLPYQMRMDIPAGTTGPVGFYNDGFWGFHVDSAKRYVASVYMRGDYSGSIDCYFQNYISGANLSTAVMSVSQTAAEGWKKSSTPVFTPSDSASDGNNTFYYMFDGEHLAGKSVYFNLFSVFKQTYKNRGNGLREDLATSLNNMNGKYLRIGGNELEGNGPPYEWKWNLTLGDLKDRPGRPGTWGDVTTDGLGLLEMMQWAADMGQEVLMSVFAGLYLNTTVISEAALPPYVDSAMNQLEFLLGTSNTTYGAKRAALGYPDPFVINYVEIGNEDNINGGPPSYYAYRFDAFYNAIHAKYPSLQLISTVNPSPSTTAGSAVDIHPYKNEATFVSMFNAYDQASRQYPVWIAEYAAIRPGTTTSGQVGAQTLGMACAEAIFLLGCERNSDIVVGTSYGALIKHYDEEPGTVAVIKHTSNEILLTMSYYVQKLFADYKGTDTVPVTATGGGFGPIYWSATKSSTSTFLKMVNYNGSATTVSVTIQGSMKNTATLITLTAPNSTSVNNLPSHGGEASKVTTSTITGSNGVFQVPFTSGYEVSILAV</sequence>
<evidence type="ECO:0000256" key="5">
    <source>
        <dbReference type="ARBA" id="ARBA00022729"/>
    </source>
</evidence>
<protein>
    <recommendedName>
        <fullName evidence="4">non-reducing end alpha-L-arabinofuranosidase</fullName>
        <ecNumber evidence="4">3.2.1.55</ecNumber>
    </recommendedName>
</protein>
<feature type="chain" id="PRO_5017582099" description="non-reducing end alpha-L-arabinofuranosidase" evidence="8">
    <location>
        <begin position="24"/>
        <end position="644"/>
    </location>
</feature>
<keyword evidence="7" id="KW-0325">Glycoprotein</keyword>
<evidence type="ECO:0000259" key="9">
    <source>
        <dbReference type="SMART" id="SM00813"/>
    </source>
</evidence>
<comment type="catalytic activity">
    <reaction evidence="1">
        <text>Hydrolysis of terminal non-reducing alpha-L-arabinofuranoside residues in alpha-L-arabinosides.</text>
        <dbReference type="EC" id="3.2.1.55"/>
    </reaction>
</comment>
<dbReference type="InterPro" id="IPR010720">
    <property type="entry name" value="Alpha-L-AF_C"/>
</dbReference>
<evidence type="ECO:0000256" key="7">
    <source>
        <dbReference type="ARBA" id="ARBA00023180"/>
    </source>
</evidence>
<dbReference type="OrthoDB" id="406864at2759"/>
<evidence type="ECO:0000256" key="8">
    <source>
        <dbReference type="SAM" id="SignalP"/>
    </source>
</evidence>
<evidence type="ECO:0000313" key="10">
    <source>
        <dbReference type="EMBL" id="RDW56781.1"/>
    </source>
</evidence>
<organism evidence="10 11">
    <name type="scientific">Coleophoma cylindrospora</name>
    <dbReference type="NCBI Taxonomy" id="1849047"/>
    <lineage>
        <taxon>Eukaryota</taxon>
        <taxon>Fungi</taxon>
        <taxon>Dikarya</taxon>
        <taxon>Ascomycota</taxon>
        <taxon>Pezizomycotina</taxon>
        <taxon>Leotiomycetes</taxon>
        <taxon>Helotiales</taxon>
        <taxon>Dermateaceae</taxon>
        <taxon>Coleophoma</taxon>
    </lineage>
</organism>
<evidence type="ECO:0000313" key="11">
    <source>
        <dbReference type="Proteomes" id="UP000256645"/>
    </source>
</evidence>
<dbReference type="EMBL" id="PDLM01000028">
    <property type="protein sequence ID" value="RDW56781.1"/>
    <property type="molecule type" value="Genomic_DNA"/>
</dbReference>
<dbReference type="SMART" id="SM00813">
    <property type="entry name" value="Alpha-L-AF_C"/>
    <property type="match status" value="1"/>
</dbReference>
<dbReference type="PANTHER" id="PTHR31776:SF0">
    <property type="entry name" value="ALPHA-L-ARABINOFURANOSIDASE 1"/>
    <property type="match status" value="1"/>
</dbReference>
<comment type="pathway">
    <text evidence="2">Glycan metabolism; L-arabinan degradation.</text>
</comment>